<protein>
    <recommendedName>
        <fullName evidence="8">Major facilitator superfamily transporter</fullName>
    </recommendedName>
</protein>
<feature type="transmembrane region" description="Helical" evidence="5">
    <location>
        <begin position="85"/>
        <end position="110"/>
    </location>
</feature>
<keyword evidence="3 5" id="KW-1133">Transmembrane helix</keyword>
<dbReference type="GO" id="GO:0005886">
    <property type="term" value="C:plasma membrane"/>
    <property type="evidence" value="ECO:0007669"/>
    <property type="project" value="TreeGrafter"/>
</dbReference>
<feature type="transmembrane region" description="Helical" evidence="5">
    <location>
        <begin position="31"/>
        <end position="53"/>
    </location>
</feature>
<feature type="transmembrane region" description="Helical" evidence="5">
    <location>
        <begin position="60"/>
        <end position="79"/>
    </location>
</feature>
<dbReference type="InterPro" id="IPR036259">
    <property type="entry name" value="MFS_trans_sf"/>
</dbReference>
<dbReference type="Proteomes" id="UP001369815">
    <property type="component" value="Unassembled WGS sequence"/>
</dbReference>
<proteinExistence type="predicted"/>
<accession>A0AAX6MBS0</accession>
<name>A0AAX6MBS0_9PEZI</name>
<evidence type="ECO:0000256" key="5">
    <source>
        <dbReference type="SAM" id="Phobius"/>
    </source>
</evidence>
<dbReference type="Gene3D" id="1.20.1250.20">
    <property type="entry name" value="MFS general substrate transporter like domains"/>
    <property type="match status" value="1"/>
</dbReference>
<dbReference type="SUPFAM" id="SSF103473">
    <property type="entry name" value="MFS general substrate transporter"/>
    <property type="match status" value="1"/>
</dbReference>
<evidence type="ECO:0008006" key="8">
    <source>
        <dbReference type="Google" id="ProtNLM"/>
    </source>
</evidence>
<comment type="subcellular location">
    <subcellularLocation>
        <location evidence="1">Membrane</location>
        <topology evidence="1">Multi-pass membrane protein</topology>
    </subcellularLocation>
</comment>
<dbReference type="EMBL" id="JBANMG010000009">
    <property type="protein sequence ID" value="KAK6949642.1"/>
    <property type="molecule type" value="Genomic_DNA"/>
</dbReference>
<feature type="transmembrane region" description="Helical" evidence="5">
    <location>
        <begin position="196"/>
        <end position="216"/>
    </location>
</feature>
<comment type="caution">
    <text evidence="6">The sequence shown here is derived from an EMBL/GenBank/DDBJ whole genome shotgun (WGS) entry which is preliminary data.</text>
</comment>
<evidence type="ECO:0000256" key="3">
    <source>
        <dbReference type="ARBA" id="ARBA00022989"/>
    </source>
</evidence>
<dbReference type="AlphaFoldDB" id="A0AAX6MBS0"/>
<dbReference type="PANTHER" id="PTHR23501">
    <property type="entry name" value="MAJOR FACILITATOR SUPERFAMILY"/>
    <property type="match status" value="1"/>
</dbReference>
<keyword evidence="7" id="KW-1185">Reference proteome</keyword>
<dbReference type="PANTHER" id="PTHR23501:SF59">
    <property type="entry name" value="MAJOR FACILITATOR SUPERFAMILY (MFS) PROFILE DOMAIN-CONTAINING PROTEIN-RELATED"/>
    <property type="match status" value="1"/>
</dbReference>
<evidence type="ECO:0000256" key="4">
    <source>
        <dbReference type="ARBA" id="ARBA00023136"/>
    </source>
</evidence>
<feature type="transmembrane region" description="Helical" evidence="5">
    <location>
        <begin position="122"/>
        <end position="145"/>
    </location>
</feature>
<keyword evidence="2 5" id="KW-0812">Transmembrane</keyword>
<keyword evidence="4 5" id="KW-0472">Membrane</keyword>
<evidence type="ECO:0000313" key="7">
    <source>
        <dbReference type="Proteomes" id="UP001369815"/>
    </source>
</evidence>
<dbReference type="GO" id="GO:0022857">
    <property type="term" value="F:transmembrane transporter activity"/>
    <property type="evidence" value="ECO:0007669"/>
    <property type="project" value="TreeGrafter"/>
</dbReference>
<evidence type="ECO:0000256" key="1">
    <source>
        <dbReference type="ARBA" id="ARBA00004141"/>
    </source>
</evidence>
<organism evidence="6 7">
    <name type="scientific">Daldinia eschscholtzii</name>
    <dbReference type="NCBI Taxonomy" id="292717"/>
    <lineage>
        <taxon>Eukaryota</taxon>
        <taxon>Fungi</taxon>
        <taxon>Dikarya</taxon>
        <taxon>Ascomycota</taxon>
        <taxon>Pezizomycotina</taxon>
        <taxon>Sordariomycetes</taxon>
        <taxon>Xylariomycetidae</taxon>
        <taxon>Xylariales</taxon>
        <taxon>Hypoxylaceae</taxon>
        <taxon>Daldinia</taxon>
    </lineage>
</organism>
<gene>
    <name evidence="6" type="ORF">Daesc_009725</name>
</gene>
<reference evidence="6 7" key="1">
    <citation type="journal article" date="2024" name="Front Chem Biol">
        <title>Unveiling the potential of Daldinia eschscholtzii MFLUCC 19-0629 through bioactivity and bioinformatics studies for enhanced sustainable agriculture production.</title>
        <authorList>
            <person name="Brooks S."/>
            <person name="Weaver J.A."/>
            <person name="Klomchit A."/>
            <person name="Alharthi S.A."/>
            <person name="Onlamun T."/>
            <person name="Nurani R."/>
            <person name="Vong T.K."/>
            <person name="Alberti F."/>
            <person name="Greco C."/>
        </authorList>
    </citation>
    <scope>NUCLEOTIDE SEQUENCE [LARGE SCALE GENOMIC DNA]</scope>
    <source>
        <strain evidence="6">MFLUCC 19-0629</strain>
    </source>
</reference>
<evidence type="ECO:0000313" key="6">
    <source>
        <dbReference type="EMBL" id="KAK6949642.1"/>
    </source>
</evidence>
<sequence length="259" mass="27535">MNRDGSSSTEANHNTALFYQAVKLYSPVTSAIALLPETVGLAVASVAVGALTGMTKRYRWALWGGWISTTTGSGLLYLLGTGTKVTQWVFLNIPFGIGVGMLFTAEILAIQASNKPELNGEAAAFFSFIRIFGQALGVAVSGVIFQNSLKHELLRIPGFASLADEYSRDATAIVALIHDMAEGDTKTRMIQAFSDALSSIWLSLIAFSATGLLLSLTVKGYSMAQEHVTAQHLVQEKDGAGREEAGILGTAETKPTSLE</sequence>
<evidence type="ECO:0000256" key="2">
    <source>
        <dbReference type="ARBA" id="ARBA00022692"/>
    </source>
</evidence>